<dbReference type="InterPro" id="IPR010998">
    <property type="entry name" value="Integrase_recombinase_N"/>
</dbReference>
<reference evidence="6 7" key="1">
    <citation type="journal article" date="2019" name="Int. J. Syst. Evol. Microbiol.">
        <title>The Global Catalogue of Microorganisms (GCM) 10K type strain sequencing project: providing services to taxonomists for standard genome sequencing and annotation.</title>
        <authorList>
            <consortium name="The Broad Institute Genomics Platform"/>
            <consortium name="The Broad Institute Genome Sequencing Center for Infectious Disease"/>
            <person name="Wu L."/>
            <person name="Ma J."/>
        </authorList>
    </citation>
    <scope>NUCLEOTIDE SEQUENCE [LARGE SCALE GENOMIC DNA]</scope>
    <source>
        <strain evidence="6 7">JCM 11896</strain>
    </source>
</reference>
<evidence type="ECO:0000256" key="2">
    <source>
        <dbReference type="ARBA" id="ARBA00023125"/>
    </source>
</evidence>
<keyword evidence="3" id="KW-0233">DNA recombination</keyword>
<comment type="similarity">
    <text evidence="1">Belongs to the 'phage' integrase family.</text>
</comment>
<dbReference type="InterPro" id="IPR011010">
    <property type="entry name" value="DNA_brk_join_enz"/>
</dbReference>
<accession>A0ABN1XL27</accession>
<comment type="caution">
    <text evidence="6">The sequence shown here is derived from an EMBL/GenBank/DDBJ whole genome shotgun (WGS) entry which is preliminary data.</text>
</comment>
<dbReference type="PANTHER" id="PTHR30349:SF64">
    <property type="entry name" value="PROPHAGE INTEGRASE INTD-RELATED"/>
    <property type="match status" value="1"/>
</dbReference>
<dbReference type="Proteomes" id="UP001501414">
    <property type="component" value="Unassembled WGS sequence"/>
</dbReference>
<name>A0ABN1XL27_9PSEU</name>
<dbReference type="Pfam" id="PF00589">
    <property type="entry name" value="Phage_integrase"/>
    <property type="match status" value="1"/>
</dbReference>
<sequence>MGHVEDRWWRDERDPATGKTERRKTERFGRGHRYRVRFLDPEGRERSRSFPDRRKRAADEFLVSMESDKSHGSYIDPKAGRITFGDYARRWLASQTFEASTHNSVTWRLNAQILPFFERRELGDISPTDVRTWIRGMQDRGVAESYQAGCFAHVSSILTAAVDDRLIRENPCHARSVVRPKRPPVKVIPWSRTRVDALRTAMRDRFAIFVALGAGCGLRQGEAFGMSPDDIDREAGVLHVVRQVRLVDSRLAFAPPKRNKTRDVPIPDAVLHLVDQHMRRFPPVPVTLPWRTPSGEPTTARLLLTDERGGALRRNHFNEAVWNPARKAAGVVNPTRQDGTHALRHYYASVLLDAGENIRALSEYLGHHDPGFTLRTYTHLMPSSSARTRRAIDAAFGGREEQADGPGTAQGDS</sequence>
<feature type="domain" description="Tyr recombinase" evidence="5">
    <location>
        <begin position="185"/>
        <end position="393"/>
    </location>
</feature>
<organism evidence="6 7">
    <name type="scientific">Pseudonocardia kongjuensis</name>
    <dbReference type="NCBI Taxonomy" id="102227"/>
    <lineage>
        <taxon>Bacteria</taxon>
        <taxon>Bacillati</taxon>
        <taxon>Actinomycetota</taxon>
        <taxon>Actinomycetes</taxon>
        <taxon>Pseudonocardiales</taxon>
        <taxon>Pseudonocardiaceae</taxon>
        <taxon>Pseudonocardia</taxon>
    </lineage>
</organism>
<dbReference type="InterPro" id="IPR013762">
    <property type="entry name" value="Integrase-like_cat_sf"/>
</dbReference>
<dbReference type="PROSITE" id="PS51898">
    <property type="entry name" value="TYR_RECOMBINASE"/>
    <property type="match status" value="1"/>
</dbReference>
<keyword evidence="7" id="KW-1185">Reference proteome</keyword>
<evidence type="ECO:0000259" key="5">
    <source>
        <dbReference type="PROSITE" id="PS51898"/>
    </source>
</evidence>
<evidence type="ECO:0000256" key="1">
    <source>
        <dbReference type="ARBA" id="ARBA00008857"/>
    </source>
</evidence>
<proteinExistence type="inferred from homology"/>
<evidence type="ECO:0000313" key="7">
    <source>
        <dbReference type="Proteomes" id="UP001501414"/>
    </source>
</evidence>
<dbReference type="Gene3D" id="1.10.443.10">
    <property type="entry name" value="Intergrase catalytic core"/>
    <property type="match status" value="1"/>
</dbReference>
<feature type="region of interest" description="Disordered" evidence="4">
    <location>
        <begin position="1"/>
        <end position="28"/>
    </location>
</feature>
<dbReference type="InterPro" id="IPR053876">
    <property type="entry name" value="Phage_int_M"/>
</dbReference>
<dbReference type="InterPro" id="IPR002104">
    <property type="entry name" value="Integrase_catalytic"/>
</dbReference>
<dbReference type="Pfam" id="PF22022">
    <property type="entry name" value="Phage_int_M"/>
    <property type="match status" value="1"/>
</dbReference>
<dbReference type="InterPro" id="IPR050090">
    <property type="entry name" value="Tyrosine_recombinase_XerCD"/>
</dbReference>
<dbReference type="Gene3D" id="1.10.150.130">
    <property type="match status" value="1"/>
</dbReference>
<dbReference type="PANTHER" id="PTHR30349">
    <property type="entry name" value="PHAGE INTEGRASE-RELATED"/>
    <property type="match status" value="1"/>
</dbReference>
<evidence type="ECO:0000313" key="6">
    <source>
        <dbReference type="EMBL" id="GAA1383191.1"/>
    </source>
</evidence>
<evidence type="ECO:0000256" key="3">
    <source>
        <dbReference type="ARBA" id="ARBA00023172"/>
    </source>
</evidence>
<evidence type="ECO:0000256" key="4">
    <source>
        <dbReference type="SAM" id="MobiDB-lite"/>
    </source>
</evidence>
<gene>
    <name evidence="6" type="ORF">GCM10009613_12270</name>
</gene>
<dbReference type="EMBL" id="BAAAJK010000004">
    <property type="protein sequence ID" value="GAA1383191.1"/>
    <property type="molecule type" value="Genomic_DNA"/>
</dbReference>
<dbReference type="RefSeq" id="WP_344019185.1">
    <property type="nucleotide sequence ID" value="NZ_BAAAJK010000004.1"/>
</dbReference>
<dbReference type="CDD" id="cd01189">
    <property type="entry name" value="INT_ICEBs1_C_like"/>
    <property type="match status" value="1"/>
</dbReference>
<keyword evidence="2" id="KW-0238">DNA-binding</keyword>
<dbReference type="SUPFAM" id="SSF56349">
    <property type="entry name" value="DNA breaking-rejoining enzymes"/>
    <property type="match status" value="1"/>
</dbReference>
<protein>
    <recommendedName>
        <fullName evidence="5">Tyr recombinase domain-containing protein</fullName>
    </recommendedName>
</protein>